<dbReference type="RefSeq" id="XP_003381634.1">
    <property type="nucleotide sequence ID" value="XM_003381586.1"/>
</dbReference>
<dbReference type="OrthoDB" id="5918988at2759"/>
<dbReference type="InParanoid" id="E5RYR7"/>
<keyword evidence="1" id="KW-0175">Coiled coil</keyword>
<dbReference type="EMBL" id="JYDH01000096">
    <property type="protein sequence ID" value="KRY32565.1"/>
    <property type="molecule type" value="Genomic_DNA"/>
</dbReference>
<dbReference type="AlphaFoldDB" id="E5RYR7"/>
<sequence>MQFGGFWYQFQSSVHSQTDLNDIEKFMCLRSSLKGPALDVISGSSTTATNYPEAVKTLRERFDRADLIIQHHIIQIADIKKAMPSEVNRKWEELIESNTGISANLESFLEFVRRQIDIDEKVTFTKGIKSTGVEKCSTTTTTIHGNRSKGMPSKYTTSALQVSTRERTSCQLCHKFHEISACTQFLAIDVDECWRIAKRLGLCLSCLKKGHRKIDCVASRKTATGQATIHDLLNKKDTEGKKTDEETEENITRVFENNDGSSSYLNGNLQIAQAVICSENGNRRIVDCILDSGAQRSFVKKEIVESLGLSGPKEHITISTLNQPREHHKLMQVELPLKGIENDNFCVINALCVSHICDKVPPNPPMEEYEHLKGLKLADQFSREEVEIDLLIRVDHYYDIVLNEIKRVDKSKPTAVKTIFGWVICGKNIPQNRTHLLHCQVDEECKCECDIIKKFWKLEALGIEIQNEFEVNDILKRYKDEVKFDGERHAVKLPWKTPEVRIPNNYEQAERRLQRLEKRLSSNNERAKEYDEVIKNYMDRRGKKQRWDTREDMNQDHLRRPSLTMAGSSWTRFATGRVITLVDVRILSDLAMPSPPESCSVITRIGHWVPPGSAPSRSPAGRLGKFSISVVASTPTGFLFSIFATISRGAADGNAVGGSIAGDHVRAAGH</sequence>
<dbReference type="Proteomes" id="UP000054776">
    <property type="component" value="Unassembled WGS sequence"/>
</dbReference>
<keyword evidence="3" id="KW-1185">Reference proteome</keyword>
<evidence type="ECO:0008006" key="4">
    <source>
        <dbReference type="Google" id="ProtNLM"/>
    </source>
</evidence>
<dbReference type="OMA" id="ECWRIAK"/>
<feature type="coiled-coil region" evidence="1">
    <location>
        <begin position="499"/>
        <end position="533"/>
    </location>
</feature>
<reference evidence="2 3" key="1">
    <citation type="submission" date="2015-01" db="EMBL/GenBank/DDBJ databases">
        <title>Evolution of Trichinella species and genotypes.</title>
        <authorList>
            <person name="Korhonen P.K."/>
            <person name="Edoardo P."/>
            <person name="Giuseppe L.R."/>
            <person name="Gasser R.B."/>
        </authorList>
    </citation>
    <scope>NUCLEOTIDE SEQUENCE [LARGE SCALE GENOMIC DNA]</scope>
    <source>
        <strain evidence="2">ISS3</strain>
    </source>
</reference>
<dbReference type="PANTHER" id="PTHR47331:SF5">
    <property type="entry name" value="RIBONUCLEASE H"/>
    <property type="match status" value="1"/>
</dbReference>
<name>E5RYR7_TRISP</name>
<evidence type="ECO:0000313" key="2">
    <source>
        <dbReference type="EMBL" id="KRY32565.1"/>
    </source>
</evidence>
<dbReference type="PANTHER" id="PTHR47331">
    <property type="entry name" value="PHD-TYPE DOMAIN-CONTAINING PROTEIN"/>
    <property type="match status" value="1"/>
</dbReference>
<organism evidence="2 3">
    <name type="scientific">Trichinella spiralis</name>
    <name type="common">Trichina worm</name>
    <dbReference type="NCBI Taxonomy" id="6334"/>
    <lineage>
        <taxon>Eukaryota</taxon>
        <taxon>Metazoa</taxon>
        <taxon>Ecdysozoa</taxon>
        <taxon>Nematoda</taxon>
        <taxon>Enoplea</taxon>
        <taxon>Dorylaimia</taxon>
        <taxon>Trichinellida</taxon>
        <taxon>Trichinellidae</taxon>
        <taxon>Trichinella</taxon>
    </lineage>
</organism>
<protein>
    <recommendedName>
        <fullName evidence="4">Peptidase aspartic putative domain-containing protein</fullName>
    </recommendedName>
</protein>
<evidence type="ECO:0000313" key="3">
    <source>
        <dbReference type="Proteomes" id="UP000054776"/>
    </source>
</evidence>
<dbReference type="Pfam" id="PF03564">
    <property type="entry name" value="DUF1759"/>
    <property type="match status" value="1"/>
</dbReference>
<gene>
    <name evidence="2" type="ORF">T01_7568</name>
</gene>
<dbReference type="HOGENOM" id="CLU_410131_0_0_1"/>
<comment type="caution">
    <text evidence="2">The sequence shown here is derived from an EMBL/GenBank/DDBJ whole genome shotgun (WGS) entry which is preliminary data.</text>
</comment>
<evidence type="ECO:0000256" key="1">
    <source>
        <dbReference type="SAM" id="Coils"/>
    </source>
</evidence>
<dbReference type="InterPro" id="IPR005312">
    <property type="entry name" value="DUF1759"/>
</dbReference>
<proteinExistence type="predicted"/>
<dbReference type="KEGG" id="tsp:Tsp_07313"/>
<accession>E5RYR7</accession>